<proteinExistence type="predicted"/>
<protein>
    <submittedName>
        <fullName evidence="1">Uncharacterized protein</fullName>
    </submittedName>
</protein>
<reference evidence="1 2" key="1">
    <citation type="submission" date="2017-06" db="EMBL/GenBank/DDBJ databases">
        <authorList>
            <person name="Kim H.J."/>
            <person name="Triplett B.A."/>
        </authorList>
    </citation>
    <scope>NUCLEOTIDE SEQUENCE [LARGE SCALE GENOMIC DNA]</scope>
</reference>
<dbReference type="KEGG" id="vg:40088551"/>
<dbReference type="RefSeq" id="YP_009612213.1">
    <property type="nucleotide sequence ID" value="NC_042013.1"/>
</dbReference>
<organism evidence="1 2">
    <name type="scientific">Agrobacterium phage Atu_ph07</name>
    <dbReference type="NCBI Taxonomy" id="2024264"/>
    <lineage>
        <taxon>Viruses</taxon>
        <taxon>Duplodnaviria</taxon>
        <taxon>Heunggongvirae</taxon>
        <taxon>Uroviricota</taxon>
        <taxon>Caudoviricetes</taxon>
        <taxon>Polybotosvirus</taxon>
        <taxon>Polybotosvirus Atuph07</taxon>
    </lineage>
</organism>
<dbReference type="EMBL" id="MF403008">
    <property type="protein sequence ID" value="AUZ95307.1"/>
    <property type="molecule type" value="Genomic_DNA"/>
</dbReference>
<name>A0A2L0V0J3_9CAUD</name>
<keyword evidence="2" id="KW-1185">Reference proteome</keyword>
<evidence type="ECO:0000313" key="1">
    <source>
        <dbReference type="EMBL" id="AUZ95307.1"/>
    </source>
</evidence>
<dbReference type="Proteomes" id="UP000223025">
    <property type="component" value="Segment"/>
</dbReference>
<evidence type="ECO:0000313" key="2">
    <source>
        <dbReference type="Proteomes" id="UP000223025"/>
    </source>
</evidence>
<sequence>MRLSEILEEPEYYQSEDDIDQSSLREIYDGVAFIASKYRSTNLGAALFNNLPFEDKLTYFNEKIIPLYRKHNLPIRGKRPYGDFQDDVRKMWREIEKDDTLDYFDNNVVKSVLGI</sequence>
<accession>A0A2L0V0J3</accession>
<dbReference type="GeneID" id="40088551"/>